<dbReference type="EMBL" id="CP062941">
    <property type="protein sequence ID" value="QOL51405.1"/>
    <property type="molecule type" value="Genomic_DNA"/>
</dbReference>
<comment type="subcellular location">
    <subcellularLocation>
        <location evidence="1 9">Cell membrane</location>
        <topology evidence="1 9">Multi-pass membrane protein</topology>
    </subcellularLocation>
</comment>
<evidence type="ECO:0000256" key="4">
    <source>
        <dbReference type="ARBA" id="ARBA00022679"/>
    </source>
</evidence>
<dbReference type="SUPFAM" id="SSF56317">
    <property type="entry name" value="Carbon-nitrogen hydrolase"/>
    <property type="match status" value="1"/>
</dbReference>
<dbReference type="GO" id="GO:0005886">
    <property type="term" value="C:plasma membrane"/>
    <property type="evidence" value="ECO:0007669"/>
    <property type="project" value="UniProtKB-SubCell"/>
</dbReference>
<evidence type="ECO:0000313" key="12">
    <source>
        <dbReference type="Proteomes" id="UP000593875"/>
    </source>
</evidence>
<feature type="transmembrane region" description="Helical" evidence="9">
    <location>
        <begin position="67"/>
        <end position="90"/>
    </location>
</feature>
<keyword evidence="4 9" id="KW-0808">Transferase</keyword>
<dbReference type="PROSITE" id="PS50263">
    <property type="entry name" value="CN_HYDROLASE"/>
    <property type="match status" value="1"/>
</dbReference>
<comment type="catalytic activity">
    <reaction evidence="9">
        <text>N-terminal S-1,2-diacyl-sn-glyceryl-L-cysteinyl-[lipoprotein] + a glycerophospholipid = N-acyl-S-1,2-diacyl-sn-glyceryl-L-cysteinyl-[lipoprotein] + a 2-acyl-sn-glycero-3-phospholipid + H(+)</text>
        <dbReference type="Rhea" id="RHEA:48228"/>
        <dbReference type="Rhea" id="RHEA-COMP:14681"/>
        <dbReference type="Rhea" id="RHEA-COMP:14684"/>
        <dbReference type="ChEBI" id="CHEBI:15378"/>
        <dbReference type="ChEBI" id="CHEBI:136912"/>
        <dbReference type="ChEBI" id="CHEBI:140656"/>
        <dbReference type="ChEBI" id="CHEBI:140657"/>
        <dbReference type="ChEBI" id="CHEBI:140660"/>
        <dbReference type="EC" id="2.3.1.269"/>
    </reaction>
</comment>
<dbReference type="AlphaFoldDB" id="A0A7L9UB36"/>
<keyword evidence="12" id="KW-1185">Reference proteome</keyword>
<name>A0A7L9UB36_9BURK</name>
<dbReference type="GO" id="GO:0042158">
    <property type="term" value="P:lipoprotein biosynthetic process"/>
    <property type="evidence" value="ECO:0007669"/>
    <property type="project" value="UniProtKB-UniRule"/>
</dbReference>
<dbReference type="EC" id="2.3.1.269" evidence="9"/>
<dbReference type="UniPathway" id="UPA00666"/>
<comment type="similarity">
    <text evidence="2 9">Belongs to the CN hydrolase family. Apolipoprotein N-acyltransferase subfamily.</text>
</comment>
<keyword evidence="6 9" id="KW-1133">Transmembrane helix</keyword>
<dbReference type="Pfam" id="PF20154">
    <property type="entry name" value="LNT_N"/>
    <property type="match status" value="1"/>
</dbReference>
<proteinExistence type="inferred from homology"/>
<feature type="transmembrane region" description="Helical" evidence="9">
    <location>
        <begin position="490"/>
        <end position="508"/>
    </location>
</feature>
<keyword evidence="7 9" id="KW-0472">Membrane</keyword>
<evidence type="ECO:0000256" key="8">
    <source>
        <dbReference type="ARBA" id="ARBA00023315"/>
    </source>
</evidence>
<feature type="transmembrane region" description="Helical" evidence="9">
    <location>
        <begin position="96"/>
        <end position="118"/>
    </location>
</feature>
<evidence type="ECO:0000256" key="3">
    <source>
        <dbReference type="ARBA" id="ARBA00022475"/>
    </source>
</evidence>
<keyword evidence="11" id="KW-0449">Lipoprotein</keyword>
<protein>
    <recommendedName>
        <fullName evidence="9">Apolipoprotein N-acyltransferase</fullName>
        <shortName evidence="9">ALP N-acyltransferase</shortName>
        <ecNumber evidence="9">2.3.1.269</ecNumber>
    </recommendedName>
</protein>
<evidence type="ECO:0000256" key="2">
    <source>
        <dbReference type="ARBA" id="ARBA00010065"/>
    </source>
</evidence>
<dbReference type="PANTHER" id="PTHR38686:SF1">
    <property type="entry name" value="APOLIPOPROTEIN N-ACYLTRANSFERASE"/>
    <property type="match status" value="1"/>
</dbReference>
<dbReference type="InterPro" id="IPR045378">
    <property type="entry name" value="LNT_N"/>
</dbReference>
<comment type="function">
    <text evidence="9">Catalyzes the phospholipid dependent N-acylation of the N-terminal cysteine of apolipoprotein, the last step in lipoprotein maturation.</text>
</comment>
<dbReference type="InterPro" id="IPR004563">
    <property type="entry name" value="Apolipo_AcylTrfase"/>
</dbReference>
<dbReference type="PANTHER" id="PTHR38686">
    <property type="entry name" value="APOLIPOPROTEIN N-ACYLTRANSFERASE"/>
    <property type="match status" value="1"/>
</dbReference>
<dbReference type="InterPro" id="IPR003010">
    <property type="entry name" value="C-N_Hydrolase"/>
</dbReference>
<evidence type="ECO:0000256" key="7">
    <source>
        <dbReference type="ARBA" id="ARBA00023136"/>
    </source>
</evidence>
<dbReference type="Gene3D" id="3.60.110.10">
    <property type="entry name" value="Carbon-nitrogen hydrolase"/>
    <property type="match status" value="1"/>
</dbReference>
<dbReference type="InterPro" id="IPR036526">
    <property type="entry name" value="C-N_Hydrolase_sf"/>
</dbReference>
<evidence type="ECO:0000256" key="1">
    <source>
        <dbReference type="ARBA" id="ARBA00004651"/>
    </source>
</evidence>
<accession>A0A7L9UB36</accession>
<feature type="transmembrane region" description="Helical" evidence="9">
    <location>
        <begin position="130"/>
        <end position="148"/>
    </location>
</feature>
<comment type="pathway">
    <text evidence="9">Protein modification; lipoprotein biosynthesis (N-acyl transfer).</text>
</comment>
<sequence>MLRRRPASTPVPVVRGAHPSLRELVVAGLAGGASLFSFEPFGWWPLQFLLLAYFFYRVGLGNHVKRATLLGWAFGFGWSVAGMHWLYIALNRFGGLPAILSAIAICLLGLYMGLFGAFAAGSATWLRRRWSLPLVSFVLLVLPVTWGVSEWMRGWVFTGFPWASSGYAHNVAPLGGFAPLIGVYGIGVLVAVCAGCLVMLTQRARPLAIGLFCALLACGYGLRQIDWTHPSGAPISVRLLQGDIPQDEKFSNEHLQKILDRYQQLLTAQPADLVAAPETAIPVFPHQLPSGYLAHLGDYAKQSGSHLVFGIPLMDSATDYANSVASLGPQGESFRYDKHHLVPFGEFIPTGFRWFTDLMHIPLGDFTRGAAVQQPFKVKDQLVLPNVCYEDVFGEEIAAQLRGAAQPATLLLNVSNLAWYGESVAIPQHLQISRMRSLETGRPMLRATNNGATAIIDGKGNVAQTIPYFRQGVLAAKVQGMAGMTPYIRFGNYAFLLLGALALLGAWFSGRNYLKKKANAE</sequence>
<dbReference type="CDD" id="cd07571">
    <property type="entry name" value="ALP_N-acyl_transferase"/>
    <property type="match status" value="1"/>
</dbReference>
<gene>
    <name evidence="9 11" type="primary">lnt</name>
    <name evidence="11" type="ORF">LPB04_09195</name>
</gene>
<keyword evidence="3 9" id="KW-1003">Cell membrane</keyword>
<feature type="transmembrane region" description="Helical" evidence="9">
    <location>
        <begin position="44"/>
        <end position="60"/>
    </location>
</feature>
<reference evidence="11 12" key="1">
    <citation type="submission" date="2020-10" db="EMBL/GenBank/DDBJ databases">
        <title>Genome sequencing of Massilia sp. LPB0304.</title>
        <authorList>
            <person name="Kim J."/>
        </authorList>
    </citation>
    <scope>NUCLEOTIDE SEQUENCE [LARGE SCALE GENOMIC DNA]</scope>
    <source>
        <strain evidence="11 12">LPB0304</strain>
    </source>
</reference>
<feature type="transmembrane region" description="Helical" evidence="9">
    <location>
        <begin position="177"/>
        <end position="200"/>
    </location>
</feature>
<evidence type="ECO:0000256" key="9">
    <source>
        <dbReference type="HAMAP-Rule" id="MF_01148"/>
    </source>
</evidence>
<keyword evidence="8 9" id="KW-0012">Acyltransferase</keyword>
<dbReference type="Proteomes" id="UP000593875">
    <property type="component" value="Chromosome"/>
</dbReference>
<dbReference type="HAMAP" id="MF_01148">
    <property type="entry name" value="Lnt"/>
    <property type="match status" value="1"/>
</dbReference>
<organism evidence="11 12">
    <name type="scientific">Massilia litorea</name>
    <dbReference type="NCBI Taxonomy" id="2769491"/>
    <lineage>
        <taxon>Bacteria</taxon>
        <taxon>Pseudomonadati</taxon>
        <taxon>Pseudomonadota</taxon>
        <taxon>Betaproteobacteria</taxon>
        <taxon>Burkholderiales</taxon>
        <taxon>Oxalobacteraceae</taxon>
        <taxon>Telluria group</taxon>
        <taxon>Massilia</taxon>
    </lineage>
</organism>
<dbReference type="Pfam" id="PF00795">
    <property type="entry name" value="CN_hydrolase"/>
    <property type="match status" value="1"/>
</dbReference>
<dbReference type="RefSeq" id="WP_193688380.1">
    <property type="nucleotide sequence ID" value="NZ_CP062941.1"/>
</dbReference>
<evidence type="ECO:0000256" key="5">
    <source>
        <dbReference type="ARBA" id="ARBA00022692"/>
    </source>
</evidence>
<dbReference type="GO" id="GO:0016410">
    <property type="term" value="F:N-acyltransferase activity"/>
    <property type="evidence" value="ECO:0007669"/>
    <property type="project" value="UniProtKB-UniRule"/>
</dbReference>
<dbReference type="NCBIfam" id="TIGR00546">
    <property type="entry name" value="lnt"/>
    <property type="match status" value="1"/>
</dbReference>
<evidence type="ECO:0000259" key="10">
    <source>
        <dbReference type="PROSITE" id="PS50263"/>
    </source>
</evidence>
<feature type="domain" description="CN hydrolase" evidence="10">
    <location>
        <begin position="240"/>
        <end position="480"/>
    </location>
</feature>
<evidence type="ECO:0000256" key="6">
    <source>
        <dbReference type="ARBA" id="ARBA00022989"/>
    </source>
</evidence>
<dbReference type="KEGG" id="mlir:LPB04_09195"/>
<keyword evidence="5 9" id="KW-0812">Transmembrane</keyword>
<evidence type="ECO:0000313" key="11">
    <source>
        <dbReference type="EMBL" id="QOL51405.1"/>
    </source>
</evidence>